<comment type="caution">
    <text evidence="2">The sequence shown here is derived from an EMBL/GenBank/DDBJ whole genome shotgun (WGS) entry which is preliminary data.</text>
</comment>
<feature type="transmembrane region" description="Helical" evidence="1">
    <location>
        <begin position="146"/>
        <end position="169"/>
    </location>
</feature>
<name>A0A7X0RE60_9ACTN</name>
<gene>
    <name evidence="2" type="ORF">H5V45_04930</name>
</gene>
<keyword evidence="1" id="KW-0472">Membrane</keyword>
<dbReference type="RefSeq" id="WP_185251911.1">
    <property type="nucleotide sequence ID" value="NZ_JACKXE010000001.1"/>
</dbReference>
<feature type="transmembrane region" description="Helical" evidence="1">
    <location>
        <begin position="181"/>
        <end position="205"/>
    </location>
</feature>
<proteinExistence type="predicted"/>
<reference evidence="2 3" key="1">
    <citation type="submission" date="2020-08" db="EMBL/GenBank/DDBJ databases">
        <authorList>
            <person name="Seo M.-J."/>
        </authorList>
    </citation>
    <scope>NUCLEOTIDE SEQUENCE [LARGE SCALE GENOMIC DNA]</scope>
    <source>
        <strain evidence="2 3">KIGAM211</strain>
    </source>
</reference>
<keyword evidence="1" id="KW-1133">Transmembrane helix</keyword>
<evidence type="ECO:0000313" key="2">
    <source>
        <dbReference type="EMBL" id="MBB6626662.1"/>
    </source>
</evidence>
<evidence type="ECO:0000256" key="1">
    <source>
        <dbReference type="SAM" id="Phobius"/>
    </source>
</evidence>
<protein>
    <submittedName>
        <fullName evidence="2">Pr6Pr family membrane protein</fullName>
    </submittedName>
</protein>
<feature type="transmembrane region" description="Helical" evidence="1">
    <location>
        <begin position="118"/>
        <end position="134"/>
    </location>
</feature>
<dbReference type="AlphaFoldDB" id="A0A7X0RE60"/>
<sequence>MSHSWARRWHLVTAVVAVAALLLQLVLVVSGSAVLAEQDPPGLALRLGRFASYFTIQSNLLVAVAAITLARDPARDGAGWRVLRLAGVVGIAVTGLVHFVLLRPLLDLDGADYVADKLLHVAVPLLAVVGWVLLGPRPRASVRTAALALLWPLAWLAWTLAVGALSGWYPYPFLDPAEDGAGAVVVACLGITVLVVAFFGAALAVDRRAAPAPRN</sequence>
<evidence type="ECO:0000313" key="3">
    <source>
        <dbReference type="Proteomes" id="UP000523955"/>
    </source>
</evidence>
<dbReference type="Proteomes" id="UP000523955">
    <property type="component" value="Unassembled WGS sequence"/>
</dbReference>
<dbReference type="NCBIfam" id="NF038065">
    <property type="entry name" value="Pr6Pr"/>
    <property type="match status" value="1"/>
</dbReference>
<feature type="transmembrane region" description="Helical" evidence="1">
    <location>
        <begin position="52"/>
        <end position="70"/>
    </location>
</feature>
<keyword evidence="3" id="KW-1185">Reference proteome</keyword>
<feature type="transmembrane region" description="Helical" evidence="1">
    <location>
        <begin position="82"/>
        <end position="106"/>
    </location>
</feature>
<accession>A0A7X0RE60</accession>
<dbReference type="InterPro" id="IPR049713">
    <property type="entry name" value="Pr6Pr-like"/>
</dbReference>
<keyword evidence="1" id="KW-0812">Transmembrane</keyword>
<dbReference type="EMBL" id="JACKXE010000001">
    <property type="protein sequence ID" value="MBB6626662.1"/>
    <property type="molecule type" value="Genomic_DNA"/>
</dbReference>
<organism evidence="2 3">
    <name type="scientific">Nocardioides luti</name>
    <dbReference type="NCBI Taxonomy" id="2761101"/>
    <lineage>
        <taxon>Bacteria</taxon>
        <taxon>Bacillati</taxon>
        <taxon>Actinomycetota</taxon>
        <taxon>Actinomycetes</taxon>
        <taxon>Propionibacteriales</taxon>
        <taxon>Nocardioidaceae</taxon>
        <taxon>Nocardioides</taxon>
    </lineage>
</organism>